<dbReference type="PROSITE" id="PS51257">
    <property type="entry name" value="PROKAR_LIPOPROTEIN"/>
    <property type="match status" value="1"/>
</dbReference>
<organism evidence="2 3">
    <name type="scientific">Campylobacter blaseri</name>
    <dbReference type="NCBI Taxonomy" id="2042961"/>
    <lineage>
        <taxon>Bacteria</taxon>
        <taxon>Pseudomonadati</taxon>
        <taxon>Campylobacterota</taxon>
        <taxon>Epsilonproteobacteria</taxon>
        <taxon>Campylobacterales</taxon>
        <taxon>Campylobacteraceae</taxon>
        <taxon>Campylobacter</taxon>
    </lineage>
</organism>
<keyword evidence="3" id="KW-1185">Reference proteome</keyword>
<dbReference type="Proteomes" id="UP000240535">
    <property type="component" value="Unassembled WGS sequence"/>
</dbReference>
<comment type="caution">
    <text evidence="2">The sequence shown here is derived from an EMBL/GenBank/DDBJ whole genome shotgun (WGS) entry which is preliminary data.</text>
</comment>
<evidence type="ECO:0000313" key="2">
    <source>
        <dbReference type="EMBL" id="PSM51881.1"/>
    </source>
</evidence>
<dbReference type="AlphaFoldDB" id="A0A2P8R054"/>
<name>A0A2P8R054_9BACT</name>
<dbReference type="OrthoDB" id="5362761at2"/>
<feature type="chain" id="PRO_5015132981" description="DUF4878 domain-containing protein" evidence="1">
    <location>
        <begin position="24"/>
        <end position="143"/>
    </location>
</feature>
<keyword evidence="1" id="KW-0732">Signal</keyword>
<evidence type="ECO:0000313" key="3">
    <source>
        <dbReference type="Proteomes" id="UP000240535"/>
    </source>
</evidence>
<reference evidence="3" key="1">
    <citation type="submission" date="2017-10" db="EMBL/GenBank/DDBJ databases">
        <title>Campylobacter species from seals.</title>
        <authorList>
            <person name="Gilbert M.J."/>
            <person name="Zomer A.L."/>
            <person name="Timmerman A.J."/>
            <person name="Duim B."/>
            <person name="Wagenaar J.A."/>
        </authorList>
    </citation>
    <scope>NUCLEOTIDE SEQUENCE [LARGE SCALE GENOMIC DNA]</scope>
    <source>
        <strain evidence="3">17S00004-5</strain>
    </source>
</reference>
<protein>
    <recommendedName>
        <fullName evidence="4">DUF4878 domain-containing protein</fullName>
    </recommendedName>
</protein>
<sequence>MCKKMIFASVFILLFFTACSPKIDETNPVEVVRGFILLCEDGKVEKAKELLTKNHNLLYLKKFEDMGNGKDLFYIDYDYKGNDDIVELTFENLKEKSSPTLAVIKLTSNYKRQHHTFTKNVVLHKVKNKWKIHDFMFMPVKVK</sequence>
<evidence type="ECO:0008006" key="4">
    <source>
        <dbReference type="Google" id="ProtNLM"/>
    </source>
</evidence>
<feature type="signal peptide" evidence="1">
    <location>
        <begin position="1"/>
        <end position="23"/>
    </location>
</feature>
<dbReference type="RefSeq" id="WP_106871234.1">
    <property type="nucleotide sequence ID" value="NZ_CP053841.1"/>
</dbReference>
<dbReference type="EMBL" id="PDHH01000004">
    <property type="protein sequence ID" value="PSM51881.1"/>
    <property type="molecule type" value="Genomic_DNA"/>
</dbReference>
<accession>A0A2P8R054</accession>
<evidence type="ECO:0000256" key="1">
    <source>
        <dbReference type="SAM" id="SignalP"/>
    </source>
</evidence>
<gene>
    <name evidence="2" type="ORF">CQ405_04765</name>
</gene>
<proteinExistence type="predicted"/>